<evidence type="ECO:0000256" key="1">
    <source>
        <dbReference type="ARBA" id="ARBA00008239"/>
    </source>
</evidence>
<evidence type="ECO:0000256" key="2">
    <source>
        <dbReference type="ARBA" id="ARBA00022741"/>
    </source>
</evidence>
<evidence type="ECO:0000256" key="3">
    <source>
        <dbReference type="ARBA" id="ARBA00022840"/>
    </source>
</evidence>
<dbReference type="STRING" id="232089.SAMN05443544_1371"/>
<dbReference type="PRINTS" id="PR00775">
    <property type="entry name" value="HEATSHOCK90"/>
</dbReference>
<sequence length="616" mass="66372">MTGEQTPAARPFLVDLRGVVDLLSRHIYSGPHVFLRELIQNGRDAITARAEHEGRRDASWGVRIHPPTADEPTLRFEDDGVGLTADEVGELLATVGRSSKRDLFDLPRAGFLGQFGIGLLSCFMIADRIVVRSRSARGGDPVEWVGSTDGTFTVRVLEGAEASGIAVGTTVSLVPRADEAELCSPTSLRELARRYAEYLPIPILIGTGDGSFDGIGRPAVFALTGEARAEARDRIAELGREVVGGAPFEVIEVHSTATDTHGTAYVLPFPPTPGARQANRVYLGGMLVDPRADELLPDWAFFARAVVDSNGLRPTASREHLIEDESLEATRAELGAAIRAWVMRLAVERPARLAEFVGIHHLGLKSLLLHDDELAGFITRWLTVETSVGVMTIDELVRSHPHVRFTETVDEFRQIAGIVPVSRAVVNGGYVHEADILRRLPLLFDGVTVERVTVSGELDSLDPPPLADRAAALALETRAGAVLAEVGCEPSVRRFAPDDLASLYLADAEVLRSITRGAARDLTGPLWSGVLGRIDDGPSRLASGGSGEAARAKLCLNWDNALVRTLAGEVDDAVFDRTIRLLYVQALLAGHRPLRASERAMLTGALTDLVALSLAR</sequence>
<dbReference type="InterPro" id="IPR036890">
    <property type="entry name" value="HATPase_C_sf"/>
</dbReference>
<evidence type="ECO:0000256" key="5">
    <source>
        <dbReference type="PIRSR" id="PIRSR002583-1"/>
    </source>
</evidence>
<accession>A0A1N6EQK8</accession>
<dbReference type="RefSeq" id="WP_074259625.1">
    <property type="nucleotide sequence ID" value="NZ_FSRJ01000002.1"/>
</dbReference>
<evidence type="ECO:0000256" key="4">
    <source>
        <dbReference type="ARBA" id="ARBA00023186"/>
    </source>
</evidence>
<evidence type="ECO:0000313" key="6">
    <source>
        <dbReference type="EMBL" id="SIN85326.1"/>
    </source>
</evidence>
<dbReference type="InterPro" id="IPR001404">
    <property type="entry name" value="Hsp90_fam"/>
</dbReference>
<feature type="binding site" evidence="5">
    <location>
        <position position="41"/>
    </location>
    <ligand>
        <name>ATP</name>
        <dbReference type="ChEBI" id="CHEBI:30616"/>
    </ligand>
</feature>
<protein>
    <submittedName>
        <fullName evidence="6">Molecular chaperone HtpG</fullName>
    </submittedName>
</protein>
<dbReference type="OrthoDB" id="9802640at2"/>
<feature type="binding site" evidence="5">
    <location>
        <position position="169"/>
    </location>
    <ligand>
        <name>ATP</name>
        <dbReference type="ChEBI" id="CHEBI:30616"/>
    </ligand>
</feature>
<dbReference type="GO" id="GO:0051082">
    <property type="term" value="F:unfolded protein binding"/>
    <property type="evidence" value="ECO:0007669"/>
    <property type="project" value="InterPro"/>
</dbReference>
<dbReference type="Proteomes" id="UP000184699">
    <property type="component" value="Unassembled WGS sequence"/>
</dbReference>
<dbReference type="Gene3D" id="3.30.230.80">
    <property type="match status" value="1"/>
</dbReference>
<dbReference type="SUPFAM" id="SSF55874">
    <property type="entry name" value="ATPase domain of HSP90 chaperone/DNA topoisomerase II/histidine kinase"/>
    <property type="match status" value="1"/>
</dbReference>
<feature type="binding site" evidence="5">
    <location>
        <position position="37"/>
    </location>
    <ligand>
        <name>ATP</name>
        <dbReference type="ChEBI" id="CHEBI:30616"/>
    </ligand>
</feature>
<dbReference type="NCBIfam" id="NF010683">
    <property type="entry name" value="PRK14083.1"/>
    <property type="match status" value="1"/>
</dbReference>
<keyword evidence="3 5" id="KW-0067">ATP-binding</keyword>
<comment type="similarity">
    <text evidence="1">Belongs to the heat shock protein 90 family.</text>
</comment>
<dbReference type="Gene3D" id="3.30.565.10">
    <property type="entry name" value="Histidine kinase-like ATPase, C-terminal domain"/>
    <property type="match status" value="1"/>
</dbReference>
<keyword evidence="4" id="KW-0143">Chaperone</keyword>
<keyword evidence="2 5" id="KW-0547">Nucleotide-binding</keyword>
<dbReference type="Pfam" id="PF13589">
    <property type="entry name" value="HATPase_c_3"/>
    <property type="match status" value="1"/>
</dbReference>
<dbReference type="EMBL" id="FSRJ01000002">
    <property type="protein sequence ID" value="SIN85326.1"/>
    <property type="molecule type" value="Genomic_DNA"/>
</dbReference>
<organism evidence="6 7">
    <name type="scientific">Agromyces cerinus subsp. cerinus</name>
    <dbReference type="NCBI Taxonomy" id="232089"/>
    <lineage>
        <taxon>Bacteria</taxon>
        <taxon>Bacillati</taxon>
        <taxon>Actinomycetota</taxon>
        <taxon>Actinomycetes</taxon>
        <taxon>Micrococcales</taxon>
        <taxon>Microbacteriaceae</taxon>
        <taxon>Agromyces</taxon>
    </lineage>
</organism>
<dbReference type="InterPro" id="IPR020568">
    <property type="entry name" value="Ribosomal_Su5_D2-typ_SF"/>
</dbReference>
<gene>
    <name evidence="6" type="ORF">SAMN05443544_1371</name>
</gene>
<reference evidence="7" key="1">
    <citation type="submission" date="2016-11" db="EMBL/GenBank/DDBJ databases">
        <authorList>
            <person name="Varghese N."/>
            <person name="Submissions S."/>
        </authorList>
    </citation>
    <scope>NUCLEOTIDE SEQUENCE [LARGE SCALE GENOMIC DNA]</scope>
    <source>
        <strain evidence="7">DSM 8595</strain>
    </source>
</reference>
<dbReference type="GO" id="GO:0005524">
    <property type="term" value="F:ATP binding"/>
    <property type="evidence" value="ECO:0007669"/>
    <property type="project" value="UniProtKB-KW"/>
</dbReference>
<dbReference type="GO" id="GO:0140662">
    <property type="term" value="F:ATP-dependent protein folding chaperone"/>
    <property type="evidence" value="ECO:0007669"/>
    <property type="project" value="InterPro"/>
</dbReference>
<dbReference type="PANTHER" id="PTHR11528">
    <property type="entry name" value="HEAT SHOCK PROTEIN 90 FAMILY MEMBER"/>
    <property type="match status" value="1"/>
</dbReference>
<dbReference type="SUPFAM" id="SSF54211">
    <property type="entry name" value="Ribosomal protein S5 domain 2-like"/>
    <property type="match status" value="1"/>
</dbReference>
<evidence type="ECO:0000313" key="7">
    <source>
        <dbReference type="Proteomes" id="UP000184699"/>
    </source>
</evidence>
<feature type="binding site" evidence="5">
    <location>
        <position position="78"/>
    </location>
    <ligand>
        <name>ATP</name>
        <dbReference type="ChEBI" id="CHEBI:30616"/>
    </ligand>
</feature>
<dbReference type="PIRSF" id="PIRSF002583">
    <property type="entry name" value="Hsp90"/>
    <property type="match status" value="1"/>
</dbReference>
<name>A0A1N6EQK8_9MICO</name>
<dbReference type="GO" id="GO:0016887">
    <property type="term" value="F:ATP hydrolysis activity"/>
    <property type="evidence" value="ECO:0007669"/>
    <property type="project" value="InterPro"/>
</dbReference>
<proteinExistence type="inferred from homology"/>
<dbReference type="InterPro" id="IPR020575">
    <property type="entry name" value="Hsp90_N"/>
</dbReference>
<dbReference type="AlphaFoldDB" id="A0A1N6EQK8"/>
<keyword evidence="7" id="KW-1185">Reference proteome</keyword>